<feature type="chain" id="PRO_5016359346" description="Lipoprotein" evidence="7">
    <location>
        <begin position="25"/>
        <end position="269"/>
    </location>
</feature>
<dbReference type="InterPro" id="IPR004872">
    <property type="entry name" value="Lipoprotein_NlpA"/>
</dbReference>
<evidence type="ECO:0000256" key="7">
    <source>
        <dbReference type="SAM" id="SignalP"/>
    </source>
</evidence>
<dbReference type="Proteomes" id="UP000247555">
    <property type="component" value="Unassembled WGS sequence"/>
</dbReference>
<dbReference type="PIRSF" id="PIRSF002854">
    <property type="entry name" value="MetQ"/>
    <property type="match status" value="1"/>
</dbReference>
<keyword evidence="4" id="KW-0564">Palmitate</keyword>
<evidence type="ECO:0000256" key="4">
    <source>
        <dbReference type="ARBA" id="ARBA00023139"/>
    </source>
</evidence>
<dbReference type="RefSeq" id="WP_110392017.1">
    <property type="nucleotide sequence ID" value="NZ_QJKI01000030.1"/>
</dbReference>
<sequence length="269" mass="29217">MRRHFLKLAVALAVSGALSTSALAADPAKPELVFGTTVGDFGDMVKQSIKPILEKQGYKVKLVEFTDYVRPNLALAEGSIDVNIFQHKPYLDNFAKEHKLALTPVAQVPTGPLGLYSGKQKALAAVKAGSTVAVPNDPTNQARALVMLADLGWITLKPGIDPLTASERDVENNLKQIKIVPLEAAQLPRARGDVDFAVVNGNYAVSSGMKFTEALALEKSYAYVNWVVVRTADVNKPFVKDITAAYNSAEFKAWAKTRFAGYKLPQSWK</sequence>
<proteinExistence type="inferred from homology"/>
<comment type="similarity">
    <text evidence="6">Belongs to the nlpA lipoprotein family.</text>
</comment>
<feature type="signal peptide" evidence="7">
    <location>
        <begin position="1"/>
        <end position="24"/>
    </location>
</feature>
<protein>
    <recommendedName>
        <fullName evidence="6">Lipoprotein</fullName>
    </recommendedName>
</protein>
<dbReference type="PANTHER" id="PTHR30429">
    <property type="entry name" value="D-METHIONINE-BINDING LIPOPROTEIN METQ"/>
    <property type="match status" value="1"/>
</dbReference>
<evidence type="ECO:0000256" key="2">
    <source>
        <dbReference type="ARBA" id="ARBA00022729"/>
    </source>
</evidence>
<dbReference type="PANTHER" id="PTHR30429:SF0">
    <property type="entry name" value="METHIONINE-BINDING LIPOPROTEIN METQ"/>
    <property type="match status" value="1"/>
</dbReference>
<name>A0A318KH07_9NEIS</name>
<organism evidence="8 9">
    <name type="scientific">Rivihabitans pingtungensis</name>
    <dbReference type="NCBI Taxonomy" id="1054498"/>
    <lineage>
        <taxon>Bacteria</taxon>
        <taxon>Pseudomonadati</taxon>
        <taxon>Pseudomonadota</taxon>
        <taxon>Betaproteobacteria</taxon>
        <taxon>Neisseriales</taxon>
        <taxon>Aquaspirillaceae</taxon>
        <taxon>Rivihabitans</taxon>
    </lineage>
</organism>
<keyword evidence="3" id="KW-0472">Membrane</keyword>
<accession>A0A318KH07</accession>
<dbReference type="GO" id="GO:0016020">
    <property type="term" value="C:membrane"/>
    <property type="evidence" value="ECO:0007669"/>
    <property type="project" value="UniProtKB-SubCell"/>
</dbReference>
<gene>
    <name evidence="8" type="ORF">DFR34_13026</name>
</gene>
<evidence type="ECO:0000256" key="6">
    <source>
        <dbReference type="PIRNR" id="PIRNR002854"/>
    </source>
</evidence>
<dbReference type="OrthoDB" id="9812878at2"/>
<comment type="subcellular location">
    <subcellularLocation>
        <location evidence="1">Membrane</location>
        <topology evidence="1">Lipid-anchor</topology>
    </subcellularLocation>
</comment>
<comment type="caution">
    <text evidence="8">The sequence shown here is derived from an EMBL/GenBank/DDBJ whole genome shotgun (WGS) entry which is preliminary data.</text>
</comment>
<keyword evidence="9" id="KW-1185">Reference proteome</keyword>
<dbReference type="SUPFAM" id="SSF53850">
    <property type="entry name" value="Periplasmic binding protein-like II"/>
    <property type="match status" value="1"/>
</dbReference>
<dbReference type="EMBL" id="QJKI01000030">
    <property type="protein sequence ID" value="PXX74604.1"/>
    <property type="molecule type" value="Genomic_DNA"/>
</dbReference>
<evidence type="ECO:0000256" key="1">
    <source>
        <dbReference type="ARBA" id="ARBA00004635"/>
    </source>
</evidence>
<evidence type="ECO:0000256" key="3">
    <source>
        <dbReference type="ARBA" id="ARBA00023136"/>
    </source>
</evidence>
<evidence type="ECO:0000313" key="8">
    <source>
        <dbReference type="EMBL" id="PXX74604.1"/>
    </source>
</evidence>
<dbReference type="Pfam" id="PF03180">
    <property type="entry name" value="Lipoprotein_9"/>
    <property type="match status" value="1"/>
</dbReference>
<reference evidence="8 9" key="1">
    <citation type="submission" date="2018-05" db="EMBL/GenBank/DDBJ databases">
        <title>Genomic Encyclopedia of Type Strains, Phase IV (KMG-IV): sequencing the most valuable type-strain genomes for metagenomic binning, comparative biology and taxonomic classification.</title>
        <authorList>
            <person name="Goeker M."/>
        </authorList>
    </citation>
    <scope>NUCLEOTIDE SEQUENCE [LARGE SCALE GENOMIC DNA]</scope>
    <source>
        <strain evidence="8 9">DSM 29661</strain>
    </source>
</reference>
<dbReference type="Gene3D" id="3.40.190.10">
    <property type="entry name" value="Periplasmic binding protein-like II"/>
    <property type="match status" value="2"/>
</dbReference>
<dbReference type="AlphaFoldDB" id="A0A318KH07"/>
<evidence type="ECO:0000256" key="5">
    <source>
        <dbReference type="ARBA" id="ARBA00023288"/>
    </source>
</evidence>
<keyword evidence="5 6" id="KW-0449">Lipoprotein</keyword>
<keyword evidence="2 7" id="KW-0732">Signal</keyword>
<evidence type="ECO:0000313" key="9">
    <source>
        <dbReference type="Proteomes" id="UP000247555"/>
    </source>
</evidence>